<name>A0AAX4JDR9_9MICR</name>
<feature type="region of interest" description="Disordered" evidence="1">
    <location>
        <begin position="62"/>
        <end position="120"/>
    </location>
</feature>
<evidence type="ECO:0000256" key="1">
    <source>
        <dbReference type="SAM" id="MobiDB-lite"/>
    </source>
</evidence>
<proteinExistence type="predicted"/>
<feature type="compositionally biased region" description="Basic and acidic residues" evidence="1">
    <location>
        <begin position="85"/>
        <end position="101"/>
    </location>
</feature>
<dbReference type="KEGG" id="vnx:VNE69_07082"/>
<gene>
    <name evidence="3" type="ORF">VNE69_07082</name>
</gene>
<dbReference type="AlphaFoldDB" id="A0AAX4JDR9"/>
<keyword evidence="2" id="KW-0812">Transmembrane</keyword>
<evidence type="ECO:0000256" key="2">
    <source>
        <dbReference type="SAM" id="Phobius"/>
    </source>
</evidence>
<evidence type="ECO:0000313" key="4">
    <source>
        <dbReference type="Proteomes" id="UP001334084"/>
    </source>
</evidence>
<organism evidence="3 4">
    <name type="scientific">Vairimorpha necatrix</name>
    <dbReference type="NCBI Taxonomy" id="6039"/>
    <lineage>
        <taxon>Eukaryota</taxon>
        <taxon>Fungi</taxon>
        <taxon>Fungi incertae sedis</taxon>
        <taxon>Microsporidia</taxon>
        <taxon>Nosematidae</taxon>
        <taxon>Vairimorpha</taxon>
    </lineage>
</organism>
<feature type="compositionally biased region" description="Basic and acidic residues" evidence="1">
    <location>
        <begin position="109"/>
        <end position="120"/>
    </location>
</feature>
<dbReference type="Proteomes" id="UP001334084">
    <property type="component" value="Chromosome 7"/>
</dbReference>
<dbReference type="GeneID" id="90541838"/>
<accession>A0AAX4JDR9</accession>
<keyword evidence="4" id="KW-1185">Reference proteome</keyword>
<keyword evidence="2" id="KW-1133">Transmembrane helix</keyword>
<keyword evidence="2" id="KW-0472">Membrane</keyword>
<dbReference type="EMBL" id="CP142732">
    <property type="protein sequence ID" value="WUR04013.1"/>
    <property type="molecule type" value="Genomic_DNA"/>
</dbReference>
<reference evidence="3" key="1">
    <citation type="journal article" date="2024" name="BMC Genomics">
        <title>Functional annotation of a divergent genome using sequence and structure-based similarity.</title>
        <authorList>
            <person name="Svedberg D."/>
            <person name="Winiger R.R."/>
            <person name="Berg A."/>
            <person name="Sharma H."/>
            <person name="Tellgren-Roth C."/>
            <person name="Debrunner-Vossbrinck B.A."/>
            <person name="Vossbrinck C.R."/>
            <person name="Barandun J."/>
        </authorList>
    </citation>
    <scope>NUCLEOTIDE SEQUENCE</scope>
    <source>
        <strain evidence="3">Illinois isolate</strain>
    </source>
</reference>
<dbReference type="RefSeq" id="XP_065330158.1">
    <property type="nucleotide sequence ID" value="XM_065474086.1"/>
</dbReference>
<feature type="compositionally biased region" description="Polar residues" evidence="1">
    <location>
        <begin position="73"/>
        <end position="84"/>
    </location>
</feature>
<sequence>MKFLCLLVQSILASNIEGKVKKMQMLLSKNEYKPLTSEKPKRYIGEDHQEQNFELHTLNSKTEHQKRAVTPNKDLNSTIKTNENNSHDETKITMSPDKDAPNDISLPKSNDKIENKPKEEQKRDLCYRFDQLFASVWTYIAFVCIVLVIFFSIVMPITSTDSDLDSE</sequence>
<evidence type="ECO:0000313" key="3">
    <source>
        <dbReference type="EMBL" id="WUR04013.1"/>
    </source>
</evidence>
<protein>
    <submittedName>
        <fullName evidence="3">SP-containing membrane protein</fullName>
    </submittedName>
</protein>
<feature type="transmembrane region" description="Helical" evidence="2">
    <location>
        <begin position="136"/>
        <end position="157"/>
    </location>
</feature>